<evidence type="ECO:0000256" key="3">
    <source>
        <dbReference type="ARBA" id="ARBA00022801"/>
    </source>
</evidence>
<evidence type="ECO:0000256" key="2">
    <source>
        <dbReference type="ARBA" id="ARBA00022729"/>
    </source>
</evidence>
<keyword evidence="3" id="KW-0378">Hydrolase</keyword>
<dbReference type="HOGENOM" id="CLU_008615_0_1_1"/>
<organism evidence="6 7">
    <name type="scientific">Ophiostoma piceae (strain UAMH 11346)</name>
    <name type="common">Sap stain fungus</name>
    <dbReference type="NCBI Taxonomy" id="1262450"/>
    <lineage>
        <taxon>Eukaryota</taxon>
        <taxon>Fungi</taxon>
        <taxon>Dikarya</taxon>
        <taxon>Ascomycota</taxon>
        <taxon>Pezizomycotina</taxon>
        <taxon>Sordariomycetes</taxon>
        <taxon>Sordariomycetidae</taxon>
        <taxon>Ophiostomatales</taxon>
        <taxon>Ophiostomataceae</taxon>
        <taxon>Ophiostoma</taxon>
    </lineage>
</organism>
<dbReference type="PANTHER" id="PTHR42776">
    <property type="entry name" value="SERINE PEPTIDASE S9 FAMILY MEMBER"/>
    <property type="match status" value="1"/>
</dbReference>
<keyword evidence="2" id="KW-0732">Signal</keyword>
<dbReference type="Proteomes" id="UP000016923">
    <property type="component" value="Unassembled WGS sequence"/>
</dbReference>
<evidence type="ECO:0000256" key="1">
    <source>
        <dbReference type="ARBA" id="ARBA00010040"/>
    </source>
</evidence>
<dbReference type="EMBL" id="KE148179">
    <property type="protein sequence ID" value="EPE02398.1"/>
    <property type="molecule type" value="Genomic_DNA"/>
</dbReference>
<sequence>MVLCQKLTPETLVSAPHRSPAVPSPSGRVAFFTVSTHELSDDATKTKGKTTRELFLMDLSKGDYWLFTAAGTPDDVAKIGNIAWVPGSDDLLWLKSAKNGEDDTTTTQVVVAAATYSPEARSTAHVVAFVPAAISGLRLKALPDGNIAFAVAGLVARDGSLYGGPPMPETANGSSSARIYDTWQVREWDAYLKPQPYSIWYSSLRYEGEGWHLGELFNALANSPLEAPCNMYEPSDPASAYDIGAQGLVFVARAPVLTDPALACCTDVYYVPLDSFTGPTAYKPTKIRITASPSSAAPSTSDITGECSNPRFSPDGTMIAFLRSPLACPADMRLHMGHIVSGAAYDVVSTIVGPSAALPSPDAFEFAAAGGTVLVDAHDCGRRSLFVLDIKQGARARCFSAKQGSLVDFHVIKKNGPADRLSSYSVLLTGSSFVESSYYHMIDLDEDAVYEPRVVSTATKDGSKYGLCYEEQVAEMYFEGAGEYCVQAWVVRPRTSRGTGSDETDATDTAKKPIALFIHGGPESAFNDEWHARWNAAVWAEQGYIVVMPNFSGSRGFGVEHQSRIYNSWGGAPYDDLVKVMDGLKKVPDIDCDRAVVCGASYGGYMVNWILGSPLAKSFRAAVSHDSVFSTAGMGLNCDVSLGTAAFGGPLLPWSNLENVERWNPARPDRLALWRDYAPPTLVVNSDLDFRCPFTDGLSVFRALQFQGVPSRFLMFPDENHMVRKPENLVVWMRVMLEWTDRWREVPRVV</sequence>
<evidence type="ECO:0000259" key="5">
    <source>
        <dbReference type="Pfam" id="PF00326"/>
    </source>
</evidence>
<evidence type="ECO:0000313" key="6">
    <source>
        <dbReference type="EMBL" id="EPE02398.1"/>
    </source>
</evidence>
<gene>
    <name evidence="6" type="ORF">F503_00666</name>
</gene>
<dbReference type="SUPFAM" id="SSF53474">
    <property type="entry name" value="alpha/beta-Hydrolases"/>
    <property type="match status" value="1"/>
</dbReference>
<name>S3C869_OPHP1</name>
<accession>S3C869</accession>
<dbReference type="VEuPathDB" id="FungiDB:F503_00666"/>
<dbReference type="AlphaFoldDB" id="S3C869"/>
<dbReference type="SUPFAM" id="SSF82171">
    <property type="entry name" value="DPP6 N-terminal domain-like"/>
    <property type="match status" value="1"/>
</dbReference>
<keyword evidence="7" id="KW-1185">Reference proteome</keyword>
<feature type="domain" description="Peptidase S9 prolyl oligopeptidase catalytic" evidence="5">
    <location>
        <begin position="530"/>
        <end position="743"/>
    </location>
</feature>
<evidence type="ECO:0000313" key="7">
    <source>
        <dbReference type="Proteomes" id="UP000016923"/>
    </source>
</evidence>
<dbReference type="InterPro" id="IPR001375">
    <property type="entry name" value="Peptidase_S9_cat"/>
</dbReference>
<dbReference type="OrthoDB" id="416344at2759"/>
<dbReference type="STRING" id="1262450.S3C869"/>
<dbReference type="eggNOG" id="KOG2100">
    <property type="taxonomic scope" value="Eukaryota"/>
</dbReference>
<dbReference type="Pfam" id="PF00326">
    <property type="entry name" value="Peptidase_S9"/>
    <property type="match status" value="1"/>
</dbReference>
<dbReference type="PANTHER" id="PTHR42776:SF13">
    <property type="entry name" value="DIPEPTIDYL-PEPTIDASE 5"/>
    <property type="match status" value="1"/>
</dbReference>
<dbReference type="InterPro" id="IPR029058">
    <property type="entry name" value="AB_hydrolase_fold"/>
</dbReference>
<dbReference type="GO" id="GO:0006508">
    <property type="term" value="P:proteolysis"/>
    <property type="evidence" value="ECO:0007669"/>
    <property type="project" value="InterPro"/>
</dbReference>
<dbReference type="GO" id="GO:0004252">
    <property type="term" value="F:serine-type endopeptidase activity"/>
    <property type="evidence" value="ECO:0007669"/>
    <property type="project" value="TreeGrafter"/>
</dbReference>
<proteinExistence type="inferred from homology"/>
<dbReference type="Gene3D" id="3.40.50.1820">
    <property type="entry name" value="alpha/beta hydrolase"/>
    <property type="match status" value="1"/>
</dbReference>
<protein>
    <recommendedName>
        <fullName evidence="4">Dipeptidyl-peptidase V</fullName>
    </recommendedName>
</protein>
<reference evidence="6 7" key="1">
    <citation type="journal article" date="2013" name="BMC Genomics">
        <title>The genome and transcriptome of the pine saprophyte Ophiostoma piceae, and a comparison with the bark beetle-associated pine pathogen Grosmannia clavigera.</title>
        <authorList>
            <person name="Haridas S."/>
            <person name="Wang Y."/>
            <person name="Lim L."/>
            <person name="Massoumi Alamouti S."/>
            <person name="Jackman S."/>
            <person name="Docking R."/>
            <person name="Robertson G."/>
            <person name="Birol I."/>
            <person name="Bohlmann J."/>
            <person name="Breuil C."/>
        </authorList>
    </citation>
    <scope>NUCLEOTIDE SEQUENCE [LARGE SCALE GENOMIC DNA]</scope>
    <source>
        <strain evidence="6 7">UAMH 11346</strain>
    </source>
</reference>
<evidence type="ECO:0000256" key="4">
    <source>
        <dbReference type="ARBA" id="ARBA00032829"/>
    </source>
</evidence>
<comment type="similarity">
    <text evidence="1">Belongs to the peptidase S9C family.</text>
</comment>
<dbReference type="OMA" id="AIWHDGI"/>